<proteinExistence type="predicted"/>
<dbReference type="EC" id="2.7.11.1" evidence="2"/>
<dbReference type="GO" id="GO:0005524">
    <property type="term" value="F:ATP binding"/>
    <property type="evidence" value="ECO:0007669"/>
    <property type="project" value="InterPro"/>
</dbReference>
<dbReference type="Pfam" id="PF00069">
    <property type="entry name" value="Pkinase"/>
    <property type="match status" value="1"/>
</dbReference>
<keyword evidence="2" id="KW-0418">Kinase</keyword>
<dbReference type="PANTHER" id="PTHR44167">
    <property type="entry name" value="OVARIAN-SPECIFIC SERINE/THREONINE-PROTEIN KINASE LOK-RELATED"/>
    <property type="match status" value="1"/>
</dbReference>
<name>A0AAJ0G4A9_9PEZI</name>
<dbReference type="SUPFAM" id="SSF56112">
    <property type="entry name" value="Protein kinase-like (PK-like)"/>
    <property type="match status" value="1"/>
</dbReference>
<dbReference type="EMBL" id="JAWDJX010000137">
    <property type="protein sequence ID" value="KAK3045897.1"/>
    <property type="molecule type" value="Genomic_DNA"/>
</dbReference>
<dbReference type="GO" id="GO:0044773">
    <property type="term" value="P:mitotic DNA damage checkpoint signaling"/>
    <property type="evidence" value="ECO:0007669"/>
    <property type="project" value="TreeGrafter"/>
</dbReference>
<feature type="domain" description="Protein kinase" evidence="1">
    <location>
        <begin position="1"/>
        <end position="220"/>
    </location>
</feature>
<dbReference type="GO" id="GO:0004674">
    <property type="term" value="F:protein serine/threonine kinase activity"/>
    <property type="evidence" value="ECO:0007669"/>
    <property type="project" value="UniProtKB-EC"/>
</dbReference>
<evidence type="ECO:0000313" key="2">
    <source>
        <dbReference type="EMBL" id="KAK3045897.1"/>
    </source>
</evidence>
<sequence length="232" mass="25987">MRFHAVLGRYWQGSDSEIYMLWTPLAQVGDFSKFGSNSPLRQSVPNNVKLQLYYQALIGLEALYHAGYIRRDLKSQNIGIVSLRERPRTVLIDFGQTIHLDQGHDLTPSPAHCGTIGYLAPELENPQYAASYGQPIDIWSIGAVGYYLFDGGGRIPWSTKRNMFLPERDGNLSAIHVFESHHATLRERPAGSLDALIASMLETDLRRRPTAKELLEHAALRNVVGSIVSSIR</sequence>
<dbReference type="InterPro" id="IPR000719">
    <property type="entry name" value="Prot_kinase_dom"/>
</dbReference>
<keyword evidence="2" id="KW-0808">Transferase</keyword>
<comment type="caution">
    <text evidence="2">The sequence shown here is derived from an EMBL/GenBank/DDBJ whole genome shotgun (WGS) entry which is preliminary data.</text>
</comment>
<accession>A0AAJ0G4A9</accession>
<reference evidence="2" key="1">
    <citation type="submission" date="2023-04" db="EMBL/GenBank/DDBJ databases">
        <title>Black Yeasts Isolated from many extreme environments.</title>
        <authorList>
            <person name="Coleine C."/>
            <person name="Stajich J.E."/>
            <person name="Selbmann L."/>
        </authorList>
    </citation>
    <scope>NUCLEOTIDE SEQUENCE</scope>
    <source>
        <strain evidence="2">CCFEE 5312</strain>
    </source>
</reference>
<organism evidence="2 3">
    <name type="scientific">Extremus antarcticus</name>
    <dbReference type="NCBI Taxonomy" id="702011"/>
    <lineage>
        <taxon>Eukaryota</taxon>
        <taxon>Fungi</taxon>
        <taxon>Dikarya</taxon>
        <taxon>Ascomycota</taxon>
        <taxon>Pezizomycotina</taxon>
        <taxon>Dothideomycetes</taxon>
        <taxon>Dothideomycetidae</taxon>
        <taxon>Mycosphaerellales</taxon>
        <taxon>Extremaceae</taxon>
        <taxon>Extremus</taxon>
    </lineage>
</organism>
<dbReference type="SMART" id="SM00220">
    <property type="entry name" value="S_TKc"/>
    <property type="match status" value="1"/>
</dbReference>
<evidence type="ECO:0000313" key="3">
    <source>
        <dbReference type="Proteomes" id="UP001271007"/>
    </source>
</evidence>
<dbReference type="InterPro" id="IPR011009">
    <property type="entry name" value="Kinase-like_dom_sf"/>
</dbReference>
<dbReference type="PROSITE" id="PS50011">
    <property type="entry name" value="PROTEIN_KINASE_DOM"/>
    <property type="match status" value="1"/>
</dbReference>
<gene>
    <name evidence="2" type="primary">CPK13</name>
    <name evidence="2" type="ORF">LTR09_012575</name>
</gene>
<dbReference type="AlphaFoldDB" id="A0AAJ0G4A9"/>
<protein>
    <submittedName>
        <fullName evidence="2">Calcium-dependent protein kinase 13</fullName>
        <ecNumber evidence="2">2.7.11.1</ecNumber>
    </submittedName>
</protein>
<evidence type="ECO:0000259" key="1">
    <source>
        <dbReference type="PROSITE" id="PS50011"/>
    </source>
</evidence>
<dbReference type="PANTHER" id="PTHR44167:SF24">
    <property type="entry name" value="SERINE_THREONINE-PROTEIN KINASE CHK2"/>
    <property type="match status" value="1"/>
</dbReference>
<dbReference type="Proteomes" id="UP001271007">
    <property type="component" value="Unassembled WGS sequence"/>
</dbReference>
<dbReference type="GO" id="GO:0005634">
    <property type="term" value="C:nucleus"/>
    <property type="evidence" value="ECO:0007669"/>
    <property type="project" value="TreeGrafter"/>
</dbReference>
<keyword evidence="3" id="KW-1185">Reference proteome</keyword>
<dbReference type="Gene3D" id="1.10.510.10">
    <property type="entry name" value="Transferase(Phosphotransferase) domain 1"/>
    <property type="match status" value="1"/>
</dbReference>